<proteinExistence type="predicted"/>
<keyword evidence="2" id="KW-1185">Reference proteome</keyword>
<dbReference type="AlphaFoldDB" id="A0A5N5HBL6"/>
<name>A0A5N5HBL6_9ROSA</name>
<reference evidence="1 2" key="1">
    <citation type="submission" date="2019-09" db="EMBL/GenBank/DDBJ databases">
        <authorList>
            <person name="Ou C."/>
        </authorList>
    </citation>
    <scope>NUCLEOTIDE SEQUENCE [LARGE SCALE GENOMIC DNA]</scope>
    <source>
        <strain evidence="1">S2</strain>
        <tissue evidence="1">Leaf</tissue>
    </source>
</reference>
<comment type="caution">
    <text evidence="1">The sequence shown here is derived from an EMBL/GenBank/DDBJ whole genome shotgun (WGS) entry which is preliminary data.</text>
</comment>
<gene>
    <name evidence="1" type="ORF">D8674_025032</name>
</gene>
<accession>A0A5N5HBL6</accession>
<evidence type="ECO:0000313" key="2">
    <source>
        <dbReference type="Proteomes" id="UP000327157"/>
    </source>
</evidence>
<organism evidence="1 2">
    <name type="scientific">Pyrus ussuriensis x Pyrus communis</name>
    <dbReference type="NCBI Taxonomy" id="2448454"/>
    <lineage>
        <taxon>Eukaryota</taxon>
        <taxon>Viridiplantae</taxon>
        <taxon>Streptophyta</taxon>
        <taxon>Embryophyta</taxon>
        <taxon>Tracheophyta</taxon>
        <taxon>Spermatophyta</taxon>
        <taxon>Magnoliopsida</taxon>
        <taxon>eudicotyledons</taxon>
        <taxon>Gunneridae</taxon>
        <taxon>Pentapetalae</taxon>
        <taxon>rosids</taxon>
        <taxon>fabids</taxon>
        <taxon>Rosales</taxon>
        <taxon>Rosaceae</taxon>
        <taxon>Amygdaloideae</taxon>
        <taxon>Maleae</taxon>
        <taxon>Pyrus</taxon>
    </lineage>
</organism>
<evidence type="ECO:0000313" key="1">
    <source>
        <dbReference type="EMBL" id="KAB2622850.1"/>
    </source>
</evidence>
<dbReference type="Proteomes" id="UP000327157">
    <property type="component" value="Chromosome 4"/>
</dbReference>
<reference evidence="1 2" key="3">
    <citation type="submission" date="2019-11" db="EMBL/GenBank/DDBJ databases">
        <title>A de novo genome assembly of a pear dwarfing rootstock.</title>
        <authorList>
            <person name="Wang F."/>
            <person name="Wang J."/>
            <person name="Li S."/>
            <person name="Zhang Y."/>
            <person name="Fang M."/>
            <person name="Ma L."/>
            <person name="Zhao Y."/>
            <person name="Jiang S."/>
        </authorList>
    </citation>
    <scope>NUCLEOTIDE SEQUENCE [LARGE SCALE GENOMIC DNA]</scope>
    <source>
        <strain evidence="1">S2</strain>
        <tissue evidence="1">Leaf</tissue>
    </source>
</reference>
<reference evidence="2" key="2">
    <citation type="submission" date="2019-10" db="EMBL/GenBank/DDBJ databases">
        <title>A de novo genome assembly of a pear dwarfing rootstock.</title>
        <authorList>
            <person name="Wang F."/>
            <person name="Wang J."/>
            <person name="Li S."/>
            <person name="Zhang Y."/>
            <person name="Fang M."/>
            <person name="Ma L."/>
            <person name="Zhao Y."/>
            <person name="Jiang S."/>
        </authorList>
    </citation>
    <scope>NUCLEOTIDE SEQUENCE [LARGE SCALE GENOMIC DNA]</scope>
</reference>
<dbReference type="EMBL" id="SMOL01000231">
    <property type="protein sequence ID" value="KAB2622850.1"/>
    <property type="molecule type" value="Genomic_DNA"/>
</dbReference>
<sequence>MNYEEEMMDCLNITFEDSLDLEERFENTIHLVGRLIADHEPSQKVVKEILRSAWNKMGVVRVQHAKANVYAITRSRILLRLDSMVSCGRVDFDTLRPLMTCFTMPCQKMGSYTIRLKYEDFWTLKASSLIFPARRTTPANGANELH</sequence>
<protein>
    <submittedName>
        <fullName evidence="1">Uncharacterized protein</fullName>
    </submittedName>
</protein>